<gene>
    <name evidence="1" type="ORF">DB30_04604</name>
</gene>
<reference evidence="1 2" key="1">
    <citation type="submission" date="2014-12" db="EMBL/GenBank/DDBJ databases">
        <title>Genome assembly of Enhygromyxa salina DSM 15201.</title>
        <authorList>
            <person name="Sharma G."/>
            <person name="Subramanian S."/>
        </authorList>
    </citation>
    <scope>NUCLEOTIDE SEQUENCE [LARGE SCALE GENOMIC DNA]</scope>
    <source>
        <strain evidence="1 2">DSM 15201</strain>
    </source>
</reference>
<proteinExistence type="predicted"/>
<evidence type="ECO:0000313" key="1">
    <source>
        <dbReference type="EMBL" id="KIG19139.1"/>
    </source>
</evidence>
<comment type="caution">
    <text evidence="1">The sequence shown here is derived from an EMBL/GenBank/DDBJ whole genome shotgun (WGS) entry which is preliminary data.</text>
</comment>
<evidence type="ECO:0000313" key="2">
    <source>
        <dbReference type="Proteomes" id="UP000031599"/>
    </source>
</evidence>
<sequence length="45" mass="4547">MAEQLAKQLALPVLLDASEPEPAPKTRVGGALANSAASFADGSRP</sequence>
<name>A0A0C1ZNT0_9BACT</name>
<organism evidence="1 2">
    <name type="scientific">Enhygromyxa salina</name>
    <dbReference type="NCBI Taxonomy" id="215803"/>
    <lineage>
        <taxon>Bacteria</taxon>
        <taxon>Pseudomonadati</taxon>
        <taxon>Myxococcota</taxon>
        <taxon>Polyangia</taxon>
        <taxon>Nannocystales</taxon>
        <taxon>Nannocystaceae</taxon>
        <taxon>Enhygromyxa</taxon>
    </lineage>
</organism>
<dbReference type="Proteomes" id="UP000031599">
    <property type="component" value="Unassembled WGS sequence"/>
</dbReference>
<dbReference type="AlphaFoldDB" id="A0A0C1ZNT0"/>
<dbReference type="EMBL" id="JMCC02000004">
    <property type="protein sequence ID" value="KIG19139.1"/>
    <property type="molecule type" value="Genomic_DNA"/>
</dbReference>
<accession>A0A0C1ZNT0</accession>
<protein>
    <submittedName>
        <fullName evidence="1">Uncharacterized protein</fullName>
    </submittedName>
</protein>